<dbReference type="PANTHER" id="PTHR41878">
    <property type="entry name" value="LEXA REPRESSOR-RELATED"/>
    <property type="match status" value="1"/>
</dbReference>
<dbReference type="GO" id="GO:0008270">
    <property type="term" value="F:zinc ion binding"/>
    <property type="evidence" value="ECO:0007669"/>
    <property type="project" value="UniProtKB-KW"/>
</dbReference>
<keyword evidence="2 4" id="KW-0863">Zinc-finger</keyword>
<dbReference type="InterPro" id="IPR012912">
    <property type="entry name" value="Plasmid_pRiA4b_Orf3-like"/>
</dbReference>
<sequence>MANECAVCQSQGGKLLYCGRCRSRQYCDCQTKDWPTHKAKCNRGNYILKVDLCPRHFTNPRISRTLTCPATASFADLHVALQVAFDWKNCHPYHFLILDHNKTMGSEHKYVTQPILWKLTNPDTYNGVGFKKYRVADSKRSRLYEILDDELTSGKTIHYVYDFEDGWEHVITCAGRADPTTKFVVLGGEGHGCAENVGGVFKWATLIEAYESDEPSEEQRHLMSWFENEAHNKDPRGLRGVAKYAWDKDRINATLETLNNSYLPVDPTSILLVSLAQELWFDLMYDSVFAQLRSKAEIREGIDGEFRSKVEIREVTDGVSAMECIEESQNFDAIIVTNAAIMESEFVAINRKLAEYAKAGGVLIFGFSVPSLTEPSKFEKLMEIYGLDWKFGYCAGETYNINEMVDLNKEYSLMPYSMNALCLKNVKPEDRVYSGSDRAEDQSPAIFAKYGSSGGRIGWMVDVSGEKETTALLLAMCEREIS</sequence>
<dbReference type="OrthoDB" id="245563at2759"/>
<accession>A0A4S8RAZ1</accession>
<dbReference type="PROSITE" id="PS50865">
    <property type="entry name" value="ZF_MYND_2"/>
    <property type="match status" value="1"/>
</dbReference>
<keyword evidence="7" id="KW-1185">Reference proteome</keyword>
<comment type="caution">
    <text evidence="6">The sequence shown here is derived from an EMBL/GenBank/DDBJ whole genome shotgun (WGS) entry which is preliminary data.</text>
</comment>
<evidence type="ECO:0000256" key="1">
    <source>
        <dbReference type="ARBA" id="ARBA00022723"/>
    </source>
</evidence>
<evidence type="ECO:0000313" key="7">
    <source>
        <dbReference type="Proteomes" id="UP000308671"/>
    </source>
</evidence>
<evidence type="ECO:0000256" key="3">
    <source>
        <dbReference type="ARBA" id="ARBA00022833"/>
    </source>
</evidence>
<dbReference type="Gene3D" id="3.10.290.30">
    <property type="entry name" value="MM3350-like"/>
    <property type="match status" value="1"/>
</dbReference>
<gene>
    <name evidence="6" type="ORF">BGAL_0146g00210</name>
</gene>
<dbReference type="Proteomes" id="UP000308671">
    <property type="component" value="Unassembled WGS sequence"/>
</dbReference>
<evidence type="ECO:0000256" key="2">
    <source>
        <dbReference type="ARBA" id="ARBA00022771"/>
    </source>
</evidence>
<keyword evidence="1" id="KW-0479">Metal-binding</keyword>
<proteinExistence type="predicted"/>
<reference evidence="6 7" key="1">
    <citation type="submission" date="2017-12" db="EMBL/GenBank/DDBJ databases">
        <title>Comparative genomics of Botrytis spp.</title>
        <authorList>
            <person name="Valero-Jimenez C.A."/>
            <person name="Tapia P."/>
            <person name="Veloso J."/>
            <person name="Silva-Moreno E."/>
            <person name="Staats M."/>
            <person name="Valdes J.H."/>
            <person name="Van Kan J.A.L."/>
        </authorList>
    </citation>
    <scope>NUCLEOTIDE SEQUENCE [LARGE SCALE GENOMIC DNA]</scope>
    <source>
        <strain evidence="6 7">MUCL435</strain>
    </source>
</reference>
<organism evidence="6 7">
    <name type="scientific">Botrytis galanthina</name>
    <dbReference type="NCBI Taxonomy" id="278940"/>
    <lineage>
        <taxon>Eukaryota</taxon>
        <taxon>Fungi</taxon>
        <taxon>Dikarya</taxon>
        <taxon>Ascomycota</taxon>
        <taxon>Pezizomycotina</taxon>
        <taxon>Leotiomycetes</taxon>
        <taxon>Helotiales</taxon>
        <taxon>Sclerotiniaceae</taxon>
        <taxon>Botrytis</taxon>
    </lineage>
</organism>
<dbReference type="InterPro" id="IPR024047">
    <property type="entry name" value="MM3350-like_sf"/>
</dbReference>
<evidence type="ECO:0000256" key="4">
    <source>
        <dbReference type="PROSITE-ProRule" id="PRU00134"/>
    </source>
</evidence>
<dbReference type="Pfam" id="PF07929">
    <property type="entry name" value="PRiA4_ORF3"/>
    <property type="match status" value="1"/>
</dbReference>
<dbReference type="PANTHER" id="PTHR41878:SF1">
    <property type="entry name" value="TNPR PROTEIN"/>
    <property type="match status" value="1"/>
</dbReference>
<evidence type="ECO:0000259" key="5">
    <source>
        <dbReference type="PROSITE" id="PS50865"/>
    </source>
</evidence>
<dbReference type="Pfam" id="PF01753">
    <property type="entry name" value="zf-MYND"/>
    <property type="match status" value="1"/>
</dbReference>
<dbReference type="Gene3D" id="6.10.140.2220">
    <property type="match status" value="1"/>
</dbReference>
<feature type="domain" description="MYND-type" evidence="5">
    <location>
        <begin position="5"/>
        <end position="41"/>
    </location>
</feature>
<protein>
    <recommendedName>
        <fullName evidence="5">MYND-type domain-containing protein</fullName>
    </recommendedName>
</protein>
<name>A0A4S8RAZ1_9HELO</name>
<dbReference type="EMBL" id="PQXL01000146">
    <property type="protein sequence ID" value="THV50544.1"/>
    <property type="molecule type" value="Genomic_DNA"/>
</dbReference>
<dbReference type="SUPFAM" id="SSF159941">
    <property type="entry name" value="MM3350-like"/>
    <property type="match status" value="1"/>
</dbReference>
<dbReference type="InterPro" id="IPR002893">
    <property type="entry name" value="Znf_MYND"/>
</dbReference>
<evidence type="ECO:0000313" key="6">
    <source>
        <dbReference type="EMBL" id="THV50544.1"/>
    </source>
</evidence>
<dbReference type="SUPFAM" id="SSF144232">
    <property type="entry name" value="HIT/MYND zinc finger-like"/>
    <property type="match status" value="1"/>
</dbReference>
<dbReference type="AlphaFoldDB" id="A0A4S8RAZ1"/>
<keyword evidence="3" id="KW-0862">Zinc</keyword>